<sequence length="446" mass="50178">MESVELSRYLTMLTLSVHVIFATVGVGVPILIAIAHWLGLRNNDEHYILLAKRWARGYVISVAVGVVTGTAIALQLALLWPRFMEFAGQLVALPLFMETFAFFFEAIFLGIYLYTWDRFKNPKHHFYLLIPIVLGSAMSALFITSVNAFMNTPQGFTLVDGQLTNIQPLVAMFTPAMPTKVAHVLTSAYMTSAFILASIAAFHLWKGNRHEYHRKALALTMKVGLIFAIATALVGDLSGKFLAEYQPEKLAAAEWHFETEGEAPLVLYGVLTETNEVKYAIKIPYALSFLVHSNPTGVVTGLNDIPEEYHPPLEIHYFFDIMVTIGVFLPTLALVYWLGLHRNWALIKRRFFRLLLVASGPLAMIAIEAGWWFTEVGRQPWIMRDFMKTAEAATESSHVGIMFIAFAVLYLILMIGTAVVLIRMFKNNPVEKELEKEAIEQRSEAK</sequence>
<keyword evidence="11 12" id="KW-0472">Membrane</keyword>
<feature type="transmembrane region" description="Helical" evidence="12">
    <location>
        <begin position="216"/>
        <end position="235"/>
    </location>
</feature>
<evidence type="ECO:0000313" key="14">
    <source>
        <dbReference type="Proteomes" id="UP000193006"/>
    </source>
</evidence>
<dbReference type="GO" id="GO:0046872">
    <property type="term" value="F:metal ion binding"/>
    <property type="evidence" value="ECO:0007669"/>
    <property type="project" value="UniProtKB-UniRule"/>
</dbReference>
<feature type="transmembrane region" description="Helical" evidence="12">
    <location>
        <begin position="401"/>
        <end position="422"/>
    </location>
</feature>
<dbReference type="PANTHER" id="PTHR30365">
    <property type="entry name" value="CYTOCHROME D UBIQUINOL OXIDASE"/>
    <property type="match status" value="1"/>
</dbReference>
<keyword evidence="13" id="KW-0560">Oxidoreductase</keyword>
<feature type="transmembrane region" description="Helical" evidence="12">
    <location>
        <begin position="58"/>
        <end position="80"/>
    </location>
</feature>
<dbReference type="GO" id="GO:0005886">
    <property type="term" value="C:plasma membrane"/>
    <property type="evidence" value="ECO:0007669"/>
    <property type="project" value="UniProtKB-SubCell"/>
</dbReference>
<evidence type="ECO:0000256" key="11">
    <source>
        <dbReference type="ARBA" id="ARBA00023136"/>
    </source>
</evidence>
<dbReference type="AlphaFoldDB" id="A0A1X9M9S6"/>
<dbReference type="Proteomes" id="UP000193006">
    <property type="component" value="Chromosome"/>
</dbReference>
<dbReference type="EC" id="1.10.3.-" evidence="13"/>
<feature type="transmembrane region" description="Helical" evidence="12">
    <location>
        <begin position="317"/>
        <end position="339"/>
    </location>
</feature>
<keyword evidence="14" id="KW-1185">Reference proteome</keyword>
<comment type="similarity">
    <text evidence="2 12">Belongs to the cytochrome ubiquinol oxidase subunit 1 family.</text>
</comment>
<dbReference type="GO" id="GO:0020037">
    <property type="term" value="F:heme binding"/>
    <property type="evidence" value="ECO:0007669"/>
    <property type="project" value="TreeGrafter"/>
</dbReference>
<keyword evidence="8 12" id="KW-0249">Electron transport</keyword>
<evidence type="ECO:0000256" key="7">
    <source>
        <dbReference type="ARBA" id="ARBA00022723"/>
    </source>
</evidence>
<keyword evidence="6 12" id="KW-0812">Transmembrane</keyword>
<evidence type="ECO:0000256" key="2">
    <source>
        <dbReference type="ARBA" id="ARBA00009819"/>
    </source>
</evidence>
<dbReference type="GO" id="GO:0019646">
    <property type="term" value="P:aerobic electron transport chain"/>
    <property type="evidence" value="ECO:0007669"/>
    <property type="project" value="InterPro"/>
</dbReference>
<evidence type="ECO:0000256" key="12">
    <source>
        <dbReference type="PIRNR" id="PIRNR006446"/>
    </source>
</evidence>
<keyword evidence="3 12" id="KW-0813">Transport</keyword>
<comment type="subcellular location">
    <subcellularLocation>
        <location evidence="1">Cell membrane</location>
        <topology evidence="1">Multi-pass membrane protein</topology>
    </subcellularLocation>
</comment>
<keyword evidence="5 12" id="KW-0349">Heme</keyword>
<dbReference type="PIRSF" id="PIRSF006446">
    <property type="entry name" value="Cyt_quinol_oxidase_1"/>
    <property type="match status" value="1"/>
</dbReference>
<dbReference type="InterPro" id="IPR002585">
    <property type="entry name" value="Cyt-d_ubiquinol_oxidase_su_1"/>
</dbReference>
<feature type="transmembrane region" description="Helical" evidence="12">
    <location>
        <begin position="181"/>
        <end position="204"/>
    </location>
</feature>
<evidence type="ECO:0000256" key="5">
    <source>
        <dbReference type="ARBA" id="ARBA00022617"/>
    </source>
</evidence>
<evidence type="ECO:0000313" key="13">
    <source>
        <dbReference type="EMBL" id="ARK28923.1"/>
    </source>
</evidence>
<accession>A0A1X9M9S6</accession>
<protein>
    <submittedName>
        <fullName evidence="13">Putative cytochrome bd menaquinol oxidase subunit I</fullName>
        <ecNumber evidence="13">1.10.3.-</ecNumber>
    </submittedName>
</protein>
<evidence type="ECO:0000256" key="8">
    <source>
        <dbReference type="ARBA" id="ARBA00022982"/>
    </source>
</evidence>
<name>A0A1X9M9S6_9BACI</name>
<dbReference type="EMBL" id="CP020814">
    <property type="protein sequence ID" value="ARK28923.1"/>
    <property type="molecule type" value="Genomic_DNA"/>
</dbReference>
<dbReference type="GO" id="GO:0070069">
    <property type="term" value="C:cytochrome complex"/>
    <property type="evidence" value="ECO:0007669"/>
    <property type="project" value="UniProtKB-UniRule"/>
</dbReference>
<evidence type="ECO:0000256" key="6">
    <source>
        <dbReference type="ARBA" id="ARBA00022692"/>
    </source>
</evidence>
<evidence type="ECO:0000256" key="1">
    <source>
        <dbReference type="ARBA" id="ARBA00004651"/>
    </source>
</evidence>
<evidence type="ECO:0000256" key="9">
    <source>
        <dbReference type="ARBA" id="ARBA00022989"/>
    </source>
</evidence>
<dbReference type="GO" id="GO:0009055">
    <property type="term" value="F:electron transfer activity"/>
    <property type="evidence" value="ECO:0007669"/>
    <property type="project" value="UniProtKB-UniRule"/>
</dbReference>
<feature type="transmembrane region" description="Helical" evidence="12">
    <location>
        <begin position="12"/>
        <end position="38"/>
    </location>
</feature>
<evidence type="ECO:0000256" key="3">
    <source>
        <dbReference type="ARBA" id="ARBA00022448"/>
    </source>
</evidence>
<keyword evidence="10 12" id="KW-0408">Iron</keyword>
<dbReference type="KEGG" id="bkw:BkAM31D_03085"/>
<keyword evidence="7 12" id="KW-0479">Metal-binding</keyword>
<dbReference type="STRING" id="199441.BkAM31D_03085"/>
<keyword evidence="4 12" id="KW-1003">Cell membrane</keyword>
<feature type="transmembrane region" description="Helical" evidence="12">
    <location>
        <begin position="126"/>
        <end position="150"/>
    </location>
</feature>
<proteinExistence type="inferred from homology"/>
<feature type="transmembrane region" description="Helical" evidence="12">
    <location>
        <begin position="92"/>
        <end position="114"/>
    </location>
</feature>
<evidence type="ECO:0000256" key="4">
    <source>
        <dbReference type="ARBA" id="ARBA00022475"/>
    </source>
</evidence>
<dbReference type="PANTHER" id="PTHR30365:SF14">
    <property type="entry name" value="CYTOCHROME BD MENAQUINOL OXIDASE SUBUNIT I-RELATED"/>
    <property type="match status" value="1"/>
</dbReference>
<dbReference type="Pfam" id="PF01654">
    <property type="entry name" value="Cyt_bd_oxida_I"/>
    <property type="match status" value="1"/>
</dbReference>
<dbReference type="GO" id="GO:0016682">
    <property type="term" value="F:oxidoreductase activity, acting on diphenols and related substances as donors, oxygen as acceptor"/>
    <property type="evidence" value="ECO:0007669"/>
    <property type="project" value="TreeGrafter"/>
</dbReference>
<gene>
    <name evidence="13" type="primary">ythA_1</name>
    <name evidence="13" type="ORF">BkAM31D_03085</name>
</gene>
<feature type="transmembrane region" description="Helical" evidence="12">
    <location>
        <begin position="351"/>
        <end position="373"/>
    </location>
</feature>
<dbReference type="RefSeq" id="WP_371807176.1">
    <property type="nucleotide sequence ID" value="NZ_CP020814.1"/>
</dbReference>
<keyword evidence="9 12" id="KW-1133">Transmembrane helix</keyword>
<organism evidence="13 14">
    <name type="scientific">Halalkalibacter krulwichiae</name>
    <dbReference type="NCBI Taxonomy" id="199441"/>
    <lineage>
        <taxon>Bacteria</taxon>
        <taxon>Bacillati</taxon>
        <taxon>Bacillota</taxon>
        <taxon>Bacilli</taxon>
        <taxon>Bacillales</taxon>
        <taxon>Bacillaceae</taxon>
        <taxon>Halalkalibacter</taxon>
    </lineage>
</organism>
<reference evidence="13 14" key="1">
    <citation type="submission" date="2017-04" db="EMBL/GenBank/DDBJ databases">
        <title>Bacillus krulwichiae AM31D Genome sequencing and assembly.</title>
        <authorList>
            <person name="Krulwich T.A."/>
            <person name="Anastor L."/>
            <person name="Ehrlich R."/>
            <person name="Ehrlich G.D."/>
            <person name="Janto B."/>
        </authorList>
    </citation>
    <scope>NUCLEOTIDE SEQUENCE [LARGE SCALE GENOMIC DNA]</scope>
    <source>
        <strain evidence="13 14">AM31D</strain>
    </source>
</reference>
<evidence type="ECO:0000256" key="10">
    <source>
        <dbReference type="ARBA" id="ARBA00023004"/>
    </source>
</evidence>